<accession>A0AAV7IR86</accession>
<keyword evidence="2" id="KW-1185">Reference proteome</keyword>
<proteinExistence type="predicted"/>
<dbReference type="AlphaFoldDB" id="A0AAV7IR86"/>
<name>A0AAV7IR86_COTGL</name>
<organism evidence="1 2">
    <name type="scientific">Cotesia glomerata</name>
    <name type="common">Lepidopteran parasitic wasp</name>
    <name type="synonym">Apanteles glomeratus</name>
    <dbReference type="NCBI Taxonomy" id="32391"/>
    <lineage>
        <taxon>Eukaryota</taxon>
        <taxon>Metazoa</taxon>
        <taxon>Ecdysozoa</taxon>
        <taxon>Arthropoda</taxon>
        <taxon>Hexapoda</taxon>
        <taxon>Insecta</taxon>
        <taxon>Pterygota</taxon>
        <taxon>Neoptera</taxon>
        <taxon>Endopterygota</taxon>
        <taxon>Hymenoptera</taxon>
        <taxon>Apocrita</taxon>
        <taxon>Ichneumonoidea</taxon>
        <taxon>Braconidae</taxon>
        <taxon>Microgastrinae</taxon>
        <taxon>Cotesia</taxon>
    </lineage>
</organism>
<reference evidence="1 2" key="1">
    <citation type="journal article" date="2021" name="J. Hered.">
        <title>A chromosome-level genome assembly of the parasitoid wasp, Cotesia glomerata (Hymenoptera: Braconidae).</title>
        <authorList>
            <person name="Pinto B.J."/>
            <person name="Weis J.J."/>
            <person name="Gamble T."/>
            <person name="Ode P.J."/>
            <person name="Paul R."/>
            <person name="Zaspel J.M."/>
        </authorList>
    </citation>
    <scope>NUCLEOTIDE SEQUENCE [LARGE SCALE GENOMIC DNA]</scope>
    <source>
        <strain evidence="1">CgM1</strain>
    </source>
</reference>
<evidence type="ECO:0000313" key="2">
    <source>
        <dbReference type="Proteomes" id="UP000826195"/>
    </source>
</evidence>
<dbReference type="Proteomes" id="UP000826195">
    <property type="component" value="Unassembled WGS sequence"/>
</dbReference>
<dbReference type="EMBL" id="JAHXZJ010001119">
    <property type="protein sequence ID" value="KAH0555414.1"/>
    <property type="molecule type" value="Genomic_DNA"/>
</dbReference>
<evidence type="ECO:0008006" key="3">
    <source>
        <dbReference type="Google" id="ProtNLM"/>
    </source>
</evidence>
<evidence type="ECO:0000313" key="1">
    <source>
        <dbReference type="EMBL" id="KAH0555414.1"/>
    </source>
</evidence>
<gene>
    <name evidence="1" type="ORF">KQX54_018713</name>
</gene>
<sequence length="134" mass="15701">MELKVRFDSESKALVVREWNHKHNHKPPKLVRINGKLLYTYDSEDTDSLYESESELDLSETPCVVIDIIRKLTGKNVSDKYEEGYIIQKEDLREIIMPLQNYMKENAVLIGEMIKYVSEEVKEIINNKLKEGII</sequence>
<comment type="caution">
    <text evidence="1">The sequence shown here is derived from an EMBL/GenBank/DDBJ whole genome shotgun (WGS) entry which is preliminary data.</text>
</comment>
<protein>
    <recommendedName>
        <fullName evidence="3">Phage protein</fullName>
    </recommendedName>
</protein>